<keyword evidence="3" id="KW-1185">Reference proteome</keyword>
<feature type="transmembrane region" description="Helical" evidence="1">
    <location>
        <begin position="49"/>
        <end position="68"/>
    </location>
</feature>
<evidence type="ECO:0000313" key="2">
    <source>
        <dbReference type="EMBL" id="ADD68779.1"/>
    </source>
</evidence>
<dbReference type="HOGENOM" id="CLU_2478196_0_0_0"/>
<dbReference type="Proteomes" id="UP000002012">
    <property type="component" value="Chromosome"/>
</dbReference>
<accession>D4H1L9</accession>
<evidence type="ECO:0000313" key="3">
    <source>
        <dbReference type="Proteomes" id="UP000002012"/>
    </source>
</evidence>
<dbReference type="OrthoDB" id="9801707at2"/>
<dbReference type="AlphaFoldDB" id="D4H1L9"/>
<keyword evidence="1" id="KW-0472">Membrane</keyword>
<sequence>MEFNTDTILLFMAGMILGGYFYIKVETLIMEKYYAGVEGETRVETLKKVGFGLTFIGVFLFVLTFILLEKALPSGIFAGFAIFGIRP</sequence>
<proteinExistence type="predicted"/>
<feature type="transmembrane region" description="Helical" evidence="1">
    <location>
        <begin position="7"/>
        <end position="23"/>
    </location>
</feature>
<reference evidence="2 3" key="1">
    <citation type="journal article" date="2010" name="Stand. Genomic Sci.">
        <title>Complete genome sequence of Denitrovibrio acetiphilus type strain (N2460).</title>
        <authorList>
            <person name="Kiss H."/>
            <person name="Lang E."/>
            <person name="Lapidus A."/>
            <person name="Copeland A."/>
            <person name="Nolan M."/>
            <person name="Glavina Del Rio T."/>
            <person name="Chen F."/>
            <person name="Lucas S."/>
            <person name="Tice H."/>
            <person name="Cheng J.F."/>
            <person name="Han C."/>
            <person name="Goodwin L."/>
            <person name="Pitluck S."/>
            <person name="Liolios K."/>
            <person name="Pati A."/>
            <person name="Ivanova N."/>
            <person name="Mavromatis K."/>
            <person name="Chen A."/>
            <person name="Palaniappan K."/>
            <person name="Land M."/>
            <person name="Hauser L."/>
            <person name="Chang Y.J."/>
            <person name="Jeffries C.D."/>
            <person name="Detter J.C."/>
            <person name="Brettin T."/>
            <person name="Spring S."/>
            <person name="Rohde M."/>
            <person name="Goker M."/>
            <person name="Woyke T."/>
            <person name="Bristow J."/>
            <person name="Eisen J.A."/>
            <person name="Markowitz V."/>
            <person name="Hugenholtz P."/>
            <person name="Kyrpides N.C."/>
            <person name="Klenk H.P."/>
        </authorList>
    </citation>
    <scope>NUCLEOTIDE SEQUENCE [LARGE SCALE GENOMIC DNA]</scope>
    <source>
        <strain evidence="3">DSM 12809 / NBRC 114555 / N2460</strain>
    </source>
</reference>
<name>D4H1L9_DENA2</name>
<gene>
    <name evidence="2" type="ordered locus">Dacet_2016</name>
</gene>
<organism evidence="2 3">
    <name type="scientific">Denitrovibrio acetiphilus (strain DSM 12809 / NBRC 114555 / N2460)</name>
    <dbReference type="NCBI Taxonomy" id="522772"/>
    <lineage>
        <taxon>Bacteria</taxon>
        <taxon>Pseudomonadati</taxon>
        <taxon>Deferribacterota</taxon>
        <taxon>Deferribacteres</taxon>
        <taxon>Deferribacterales</taxon>
        <taxon>Geovibrionaceae</taxon>
        <taxon>Denitrovibrio</taxon>
    </lineage>
</organism>
<evidence type="ECO:0008006" key="4">
    <source>
        <dbReference type="Google" id="ProtNLM"/>
    </source>
</evidence>
<dbReference type="KEGG" id="dap:Dacet_2016"/>
<keyword evidence="1" id="KW-0812">Transmembrane</keyword>
<keyword evidence="1" id="KW-1133">Transmembrane helix</keyword>
<dbReference type="EMBL" id="CP001968">
    <property type="protein sequence ID" value="ADD68779.1"/>
    <property type="molecule type" value="Genomic_DNA"/>
</dbReference>
<dbReference type="PaxDb" id="522772-Dacet_2016"/>
<protein>
    <recommendedName>
        <fullName evidence="4">DUF3784 domain-containing protein</fullName>
    </recommendedName>
</protein>
<dbReference type="STRING" id="522772.Dacet_2016"/>
<evidence type="ECO:0000256" key="1">
    <source>
        <dbReference type="SAM" id="Phobius"/>
    </source>
</evidence>
<dbReference type="RefSeq" id="WP_013011283.1">
    <property type="nucleotide sequence ID" value="NC_013943.1"/>
</dbReference>
<dbReference type="InParanoid" id="D4H1L9"/>